<evidence type="ECO:0008006" key="3">
    <source>
        <dbReference type="Google" id="ProtNLM"/>
    </source>
</evidence>
<comment type="caution">
    <text evidence="1">The sequence shown here is derived from an EMBL/GenBank/DDBJ whole genome shotgun (WGS) entry which is preliminary data.</text>
</comment>
<evidence type="ECO:0000313" key="1">
    <source>
        <dbReference type="EMBL" id="GBM66482.1"/>
    </source>
</evidence>
<dbReference type="Gene3D" id="3.30.420.10">
    <property type="entry name" value="Ribonuclease H-like superfamily/Ribonuclease H"/>
    <property type="match status" value="1"/>
</dbReference>
<reference evidence="1 2" key="1">
    <citation type="journal article" date="2019" name="Sci. Rep.">
        <title>Orb-weaving spider Araneus ventricosus genome elucidates the spidroin gene catalogue.</title>
        <authorList>
            <person name="Kono N."/>
            <person name="Nakamura H."/>
            <person name="Ohtoshi R."/>
            <person name="Moran D.A.P."/>
            <person name="Shinohara A."/>
            <person name="Yoshida Y."/>
            <person name="Fujiwara M."/>
            <person name="Mori M."/>
            <person name="Tomita M."/>
            <person name="Arakawa K."/>
        </authorList>
    </citation>
    <scope>NUCLEOTIDE SEQUENCE [LARGE SCALE GENOMIC DNA]</scope>
</reference>
<name>A0A4Y2HMH6_ARAVE</name>
<dbReference type="OrthoDB" id="5917468at2759"/>
<keyword evidence="2" id="KW-1185">Reference proteome</keyword>
<sequence length="122" mass="13685">MRDVINAALNCKSGLLKNDLWRELDGFILCSGTIAAPLYLHSRDSLLVDLIDLQSQPDGEYKFIIVYQDHLTKFVILMSKRAEEVAFNLMDISSPLLGAPPILQSENGREFANNVVTSLKEF</sequence>
<dbReference type="InterPro" id="IPR036397">
    <property type="entry name" value="RNaseH_sf"/>
</dbReference>
<evidence type="ECO:0000313" key="2">
    <source>
        <dbReference type="Proteomes" id="UP000499080"/>
    </source>
</evidence>
<dbReference type="Proteomes" id="UP000499080">
    <property type="component" value="Unassembled WGS sequence"/>
</dbReference>
<accession>A0A4Y2HMH6</accession>
<dbReference type="GO" id="GO:0003676">
    <property type="term" value="F:nucleic acid binding"/>
    <property type="evidence" value="ECO:0007669"/>
    <property type="project" value="InterPro"/>
</dbReference>
<proteinExistence type="predicted"/>
<dbReference type="AlphaFoldDB" id="A0A4Y2HMH6"/>
<protein>
    <recommendedName>
        <fullName evidence="3">Integrase catalytic domain-containing protein</fullName>
    </recommendedName>
</protein>
<dbReference type="EMBL" id="BGPR01002028">
    <property type="protein sequence ID" value="GBM66482.1"/>
    <property type="molecule type" value="Genomic_DNA"/>
</dbReference>
<organism evidence="1 2">
    <name type="scientific">Araneus ventricosus</name>
    <name type="common">Orbweaver spider</name>
    <name type="synonym">Epeira ventricosa</name>
    <dbReference type="NCBI Taxonomy" id="182803"/>
    <lineage>
        <taxon>Eukaryota</taxon>
        <taxon>Metazoa</taxon>
        <taxon>Ecdysozoa</taxon>
        <taxon>Arthropoda</taxon>
        <taxon>Chelicerata</taxon>
        <taxon>Arachnida</taxon>
        <taxon>Araneae</taxon>
        <taxon>Araneomorphae</taxon>
        <taxon>Entelegynae</taxon>
        <taxon>Araneoidea</taxon>
        <taxon>Araneidae</taxon>
        <taxon>Araneus</taxon>
    </lineage>
</organism>
<gene>
    <name evidence="1" type="ORF">AVEN_129268_1</name>
</gene>